<accession>A0ABT9PID7</accession>
<evidence type="ECO:0000313" key="3">
    <source>
        <dbReference type="Proteomes" id="UP001230145"/>
    </source>
</evidence>
<keyword evidence="3" id="KW-1185">Reference proteome</keyword>
<feature type="transmembrane region" description="Helical" evidence="1">
    <location>
        <begin position="35"/>
        <end position="52"/>
    </location>
</feature>
<dbReference type="RefSeq" id="WP_296931691.1">
    <property type="nucleotide sequence ID" value="NZ_CP133407.1"/>
</dbReference>
<organism evidence="2 3">
    <name type="scientific">Trueperella abortisuis</name>
    <dbReference type="NCBI Taxonomy" id="445930"/>
    <lineage>
        <taxon>Bacteria</taxon>
        <taxon>Bacillati</taxon>
        <taxon>Actinomycetota</taxon>
        <taxon>Actinomycetes</taxon>
        <taxon>Actinomycetales</taxon>
        <taxon>Actinomycetaceae</taxon>
        <taxon>Trueperella</taxon>
    </lineage>
</organism>
<feature type="transmembrane region" description="Helical" evidence="1">
    <location>
        <begin position="150"/>
        <end position="175"/>
    </location>
</feature>
<dbReference type="Proteomes" id="UP001230145">
    <property type="component" value="Unassembled WGS sequence"/>
</dbReference>
<comment type="caution">
    <text evidence="2">The sequence shown here is derived from an EMBL/GenBank/DDBJ whole genome shotgun (WGS) entry which is preliminary data.</text>
</comment>
<name>A0ABT9PID7_9ACTO</name>
<dbReference type="EMBL" id="JAUSQL010000001">
    <property type="protein sequence ID" value="MDP9832479.1"/>
    <property type="molecule type" value="Genomic_DNA"/>
</dbReference>
<feature type="transmembrane region" description="Helical" evidence="1">
    <location>
        <begin position="64"/>
        <end position="89"/>
    </location>
</feature>
<feature type="transmembrane region" description="Helical" evidence="1">
    <location>
        <begin position="7"/>
        <end position="29"/>
    </location>
</feature>
<evidence type="ECO:0000256" key="1">
    <source>
        <dbReference type="SAM" id="Phobius"/>
    </source>
</evidence>
<proteinExistence type="predicted"/>
<dbReference type="Pfam" id="PF09605">
    <property type="entry name" value="Trep_Strep"/>
    <property type="match status" value="1"/>
</dbReference>
<keyword evidence="1" id="KW-0472">Membrane</keyword>
<keyword evidence="1" id="KW-0812">Transmembrane</keyword>
<keyword evidence="1" id="KW-1133">Transmembrane helix</keyword>
<dbReference type="InterPro" id="IPR011733">
    <property type="entry name" value="CHP02185_IM"/>
</dbReference>
<dbReference type="NCBIfam" id="TIGR02185">
    <property type="entry name" value="Trep_Strep"/>
    <property type="match status" value="1"/>
</dbReference>
<gene>
    <name evidence="2" type="ORF">J2S45_001158</name>
</gene>
<protein>
    <submittedName>
        <fullName evidence="2">Energy-coupling factor transport system substrate-specific component</fullName>
    </submittedName>
</protein>
<sequence length="191" mass="20739">MKTKDFVNIGAFTAIYFVLVFATGMLGVINPLMMFVGYLLGITANSAVIGLFKARVPATGALTIMGLLVGGLMVLTGHPWIVVILAPLLGFAGEFIMARGGFSRLANSLGYAVLTIWYIVPWFPVFINAESYREYIVSSMGDAYAAKLDWFLSPLPIVCWGLFAFVAAFLAAYFFGQKLVTRHFAKAGIAK</sequence>
<feature type="transmembrane region" description="Helical" evidence="1">
    <location>
        <begin position="109"/>
        <end position="129"/>
    </location>
</feature>
<evidence type="ECO:0000313" key="2">
    <source>
        <dbReference type="EMBL" id="MDP9832479.1"/>
    </source>
</evidence>
<reference evidence="2 3" key="1">
    <citation type="submission" date="2023-07" db="EMBL/GenBank/DDBJ databases">
        <title>Sequencing the genomes of 1000 actinobacteria strains.</title>
        <authorList>
            <person name="Klenk H.-P."/>
        </authorList>
    </citation>
    <scope>NUCLEOTIDE SEQUENCE [LARGE SCALE GENOMIC DNA]</scope>
    <source>
        <strain evidence="2 3">DSM 19515</strain>
    </source>
</reference>